<sequence>MSFRSVGEKESSSGAASASCPNSVPPLLLPPPPLLNDSVMSGYGGDKEDEDDSAIDNDSAEHKAMDIPSCCSCNPKDCDVGGMTAAPIRYHGKSYIVFTRSSSSTVGATSSGNAACLGAEDPSRSCDNSSTHQRSPCAHAEACNLCYLLDIRSRPQARNVCDSESDDSDMDYENSHKSSLIKTRSRTQPQCVVSSSFKRKCKTQIGGASKTFVIP</sequence>
<name>A0A812EE61_ACAPH</name>
<feature type="region of interest" description="Disordered" evidence="1">
    <location>
        <begin position="1"/>
        <end position="54"/>
    </location>
</feature>
<dbReference type="EMBL" id="CAHIKZ030005227">
    <property type="protein sequence ID" value="CAE1321295.1"/>
    <property type="molecule type" value="Genomic_DNA"/>
</dbReference>
<evidence type="ECO:0000256" key="1">
    <source>
        <dbReference type="SAM" id="MobiDB-lite"/>
    </source>
</evidence>
<comment type="caution">
    <text evidence="2">The sequence shown here is derived from an EMBL/GenBank/DDBJ whole genome shotgun (WGS) entry which is preliminary data.</text>
</comment>
<feature type="compositionally biased region" description="Basic and acidic residues" evidence="1">
    <location>
        <begin position="1"/>
        <end position="11"/>
    </location>
</feature>
<protein>
    <submittedName>
        <fullName evidence="2">Uncharacterized protein</fullName>
    </submittedName>
</protein>
<feature type="region of interest" description="Disordered" evidence="1">
    <location>
        <begin position="159"/>
        <end position="183"/>
    </location>
</feature>
<dbReference type="AlphaFoldDB" id="A0A812EE61"/>
<organism evidence="2 3">
    <name type="scientific">Acanthosepion pharaonis</name>
    <name type="common">Pharaoh cuttlefish</name>
    <name type="synonym">Sepia pharaonis</name>
    <dbReference type="NCBI Taxonomy" id="158019"/>
    <lineage>
        <taxon>Eukaryota</taxon>
        <taxon>Metazoa</taxon>
        <taxon>Spiralia</taxon>
        <taxon>Lophotrochozoa</taxon>
        <taxon>Mollusca</taxon>
        <taxon>Cephalopoda</taxon>
        <taxon>Coleoidea</taxon>
        <taxon>Decapodiformes</taxon>
        <taxon>Sepiida</taxon>
        <taxon>Sepiina</taxon>
        <taxon>Sepiidae</taxon>
        <taxon>Acanthosepion</taxon>
    </lineage>
</organism>
<feature type="compositionally biased region" description="Acidic residues" evidence="1">
    <location>
        <begin position="163"/>
        <end position="172"/>
    </location>
</feature>
<dbReference type="Proteomes" id="UP000597762">
    <property type="component" value="Unassembled WGS sequence"/>
</dbReference>
<evidence type="ECO:0000313" key="3">
    <source>
        <dbReference type="Proteomes" id="UP000597762"/>
    </source>
</evidence>
<gene>
    <name evidence="2" type="ORF">SPHA_71398</name>
</gene>
<keyword evidence="3" id="KW-1185">Reference proteome</keyword>
<reference evidence="2" key="1">
    <citation type="submission" date="2021-01" db="EMBL/GenBank/DDBJ databases">
        <authorList>
            <person name="Li R."/>
            <person name="Bekaert M."/>
        </authorList>
    </citation>
    <scope>NUCLEOTIDE SEQUENCE</scope>
    <source>
        <strain evidence="2">Farmed</strain>
    </source>
</reference>
<feature type="compositionally biased region" description="Pro residues" evidence="1">
    <location>
        <begin position="23"/>
        <end position="34"/>
    </location>
</feature>
<accession>A0A812EE61</accession>
<evidence type="ECO:0000313" key="2">
    <source>
        <dbReference type="EMBL" id="CAE1321295.1"/>
    </source>
</evidence>
<proteinExistence type="predicted"/>